<dbReference type="GO" id="GO:0004523">
    <property type="term" value="F:RNA-DNA hybrid ribonuclease activity"/>
    <property type="evidence" value="ECO:0007669"/>
    <property type="project" value="InterPro"/>
</dbReference>
<dbReference type="Gramene" id="PRQ34972">
    <property type="protein sequence ID" value="PRQ34972"/>
    <property type="gene ID" value="RchiOBHm_Chr5g0074971"/>
</dbReference>
<dbReference type="PANTHER" id="PTHR47723:SF19">
    <property type="entry name" value="POLYNUCLEOTIDYL TRANSFERASE, RIBONUCLEASE H-LIKE SUPERFAMILY PROTEIN"/>
    <property type="match status" value="1"/>
</dbReference>
<dbReference type="Proteomes" id="UP000238479">
    <property type="component" value="Chromosome 5"/>
</dbReference>
<dbReference type="InterPro" id="IPR044730">
    <property type="entry name" value="RNase_H-like_dom_plant"/>
</dbReference>
<dbReference type="InterPro" id="IPR012337">
    <property type="entry name" value="RNaseH-like_sf"/>
</dbReference>
<dbReference type="InterPro" id="IPR053151">
    <property type="entry name" value="RNase_H-like"/>
</dbReference>
<comment type="caution">
    <text evidence="2">The sequence shown here is derived from an EMBL/GenBank/DDBJ whole genome shotgun (WGS) entry which is preliminary data.</text>
</comment>
<dbReference type="SUPFAM" id="SSF53098">
    <property type="entry name" value="Ribonuclease H-like"/>
    <property type="match status" value="1"/>
</dbReference>
<organism evidence="2 3">
    <name type="scientific">Rosa chinensis</name>
    <name type="common">China rose</name>
    <dbReference type="NCBI Taxonomy" id="74649"/>
    <lineage>
        <taxon>Eukaryota</taxon>
        <taxon>Viridiplantae</taxon>
        <taxon>Streptophyta</taxon>
        <taxon>Embryophyta</taxon>
        <taxon>Tracheophyta</taxon>
        <taxon>Spermatophyta</taxon>
        <taxon>Magnoliopsida</taxon>
        <taxon>eudicotyledons</taxon>
        <taxon>Gunneridae</taxon>
        <taxon>Pentapetalae</taxon>
        <taxon>rosids</taxon>
        <taxon>fabids</taxon>
        <taxon>Rosales</taxon>
        <taxon>Rosaceae</taxon>
        <taxon>Rosoideae</taxon>
        <taxon>Rosoideae incertae sedis</taxon>
        <taxon>Rosa</taxon>
    </lineage>
</organism>
<accession>A0A2P6QLC2</accession>
<dbReference type="CDD" id="cd06222">
    <property type="entry name" value="RNase_H_like"/>
    <property type="match status" value="1"/>
</dbReference>
<keyword evidence="3" id="KW-1185">Reference proteome</keyword>
<name>A0A2P6QLC2_ROSCH</name>
<gene>
    <name evidence="2" type="ORF">RchiOBHm_Chr5g0074971</name>
</gene>
<dbReference type="OMA" id="WISANVH"/>
<dbReference type="GO" id="GO:0003676">
    <property type="term" value="F:nucleic acid binding"/>
    <property type="evidence" value="ECO:0007669"/>
    <property type="project" value="InterPro"/>
</dbReference>
<sequence length="174" mass="19571">MELDWSAWISANVHCKRECYGGLKWCSVFVYTCWFLWKWRNKLAFDSNFNFPYNPSKLIIDAVREWTSANVTKANSDGSINISMVWSKPSVNFYKLNVDGARSQNGQIGAGGVLRDYYGSWISGFSANLGCGSVLNAEIWGLLLGLRLAHNLSCLYLMVESDSEVLVNMIKQGC</sequence>
<dbReference type="InterPro" id="IPR002156">
    <property type="entry name" value="RNaseH_domain"/>
</dbReference>
<reference evidence="2 3" key="1">
    <citation type="journal article" date="2018" name="Nat. Genet.">
        <title>The Rosa genome provides new insights in the design of modern roses.</title>
        <authorList>
            <person name="Bendahmane M."/>
        </authorList>
    </citation>
    <scope>NUCLEOTIDE SEQUENCE [LARGE SCALE GENOMIC DNA]</scope>
    <source>
        <strain evidence="3">cv. Old Blush</strain>
    </source>
</reference>
<evidence type="ECO:0000259" key="1">
    <source>
        <dbReference type="Pfam" id="PF13456"/>
    </source>
</evidence>
<dbReference type="AlphaFoldDB" id="A0A2P6QLC2"/>
<dbReference type="Pfam" id="PF13456">
    <property type="entry name" value="RVT_3"/>
    <property type="match status" value="1"/>
</dbReference>
<dbReference type="PANTHER" id="PTHR47723">
    <property type="entry name" value="OS05G0353850 PROTEIN"/>
    <property type="match status" value="1"/>
</dbReference>
<evidence type="ECO:0000313" key="2">
    <source>
        <dbReference type="EMBL" id="PRQ34972.1"/>
    </source>
</evidence>
<dbReference type="Gene3D" id="3.30.420.10">
    <property type="entry name" value="Ribonuclease H-like superfamily/Ribonuclease H"/>
    <property type="match status" value="1"/>
</dbReference>
<evidence type="ECO:0000313" key="3">
    <source>
        <dbReference type="Proteomes" id="UP000238479"/>
    </source>
</evidence>
<dbReference type="InterPro" id="IPR036397">
    <property type="entry name" value="RNaseH_sf"/>
</dbReference>
<proteinExistence type="predicted"/>
<feature type="domain" description="RNase H type-1" evidence="1">
    <location>
        <begin position="97"/>
        <end position="172"/>
    </location>
</feature>
<protein>
    <submittedName>
        <fullName evidence="2">Putative ribonuclease H-like domain-containing protein</fullName>
    </submittedName>
</protein>
<dbReference type="EMBL" id="PDCK01000043">
    <property type="protein sequence ID" value="PRQ34972.1"/>
    <property type="molecule type" value="Genomic_DNA"/>
</dbReference>